<name>A0ABP3GTK5_9ACTN</name>
<feature type="region of interest" description="Disordered" evidence="1">
    <location>
        <begin position="1"/>
        <end position="52"/>
    </location>
</feature>
<gene>
    <name evidence="2" type="ORF">GCM10010151_46230</name>
</gene>
<comment type="caution">
    <text evidence="2">The sequence shown here is derived from an EMBL/GenBank/DDBJ whole genome shotgun (WGS) entry which is preliminary data.</text>
</comment>
<feature type="compositionally biased region" description="Basic and acidic residues" evidence="1">
    <location>
        <begin position="80"/>
        <end position="91"/>
    </location>
</feature>
<proteinExistence type="predicted"/>
<evidence type="ECO:0000313" key="2">
    <source>
        <dbReference type="EMBL" id="GAA0351340.1"/>
    </source>
</evidence>
<reference evidence="3" key="1">
    <citation type="journal article" date="2019" name="Int. J. Syst. Evol. Microbiol.">
        <title>The Global Catalogue of Microorganisms (GCM) 10K type strain sequencing project: providing services to taxonomists for standard genome sequencing and annotation.</title>
        <authorList>
            <consortium name="The Broad Institute Genomics Platform"/>
            <consortium name="The Broad Institute Genome Sequencing Center for Infectious Disease"/>
            <person name="Wu L."/>
            <person name="Ma J."/>
        </authorList>
    </citation>
    <scope>NUCLEOTIDE SEQUENCE [LARGE SCALE GENOMIC DNA]</scope>
    <source>
        <strain evidence="3">JCM 3146</strain>
    </source>
</reference>
<evidence type="ECO:0000313" key="3">
    <source>
        <dbReference type="Proteomes" id="UP001501822"/>
    </source>
</evidence>
<keyword evidence="3" id="KW-1185">Reference proteome</keyword>
<dbReference type="Proteomes" id="UP001501822">
    <property type="component" value="Unassembled WGS sequence"/>
</dbReference>
<protein>
    <submittedName>
        <fullName evidence="2">Uncharacterized protein</fullName>
    </submittedName>
</protein>
<organism evidence="2 3">
    <name type="scientific">Actinoallomurus spadix</name>
    <dbReference type="NCBI Taxonomy" id="79912"/>
    <lineage>
        <taxon>Bacteria</taxon>
        <taxon>Bacillati</taxon>
        <taxon>Actinomycetota</taxon>
        <taxon>Actinomycetes</taxon>
        <taxon>Streptosporangiales</taxon>
        <taxon>Thermomonosporaceae</taxon>
        <taxon>Actinoallomurus</taxon>
    </lineage>
</organism>
<feature type="region of interest" description="Disordered" evidence="1">
    <location>
        <begin position="80"/>
        <end position="145"/>
    </location>
</feature>
<accession>A0ABP3GTK5</accession>
<feature type="compositionally biased region" description="Basic and acidic residues" evidence="1">
    <location>
        <begin position="135"/>
        <end position="145"/>
    </location>
</feature>
<feature type="compositionally biased region" description="Basic and acidic residues" evidence="1">
    <location>
        <begin position="30"/>
        <end position="46"/>
    </location>
</feature>
<sequence length="145" mass="15723">MRVSGGDGRIGGRRTEAGVEVAGAPARTRRGPEGGRRGGARPERVTDMPIAAGRIPWDIPKKALPAVPPLNHAIPVFGEERGERMHDHIESADETPSDAPAAHTPPERRSRMSTEVLACGDPVEYGPDRHRRHDRIADGDHRQGE</sequence>
<evidence type="ECO:0000256" key="1">
    <source>
        <dbReference type="SAM" id="MobiDB-lite"/>
    </source>
</evidence>
<dbReference type="EMBL" id="BAAABM010000045">
    <property type="protein sequence ID" value="GAA0351340.1"/>
    <property type="molecule type" value="Genomic_DNA"/>
</dbReference>